<feature type="compositionally biased region" description="Basic and acidic residues" evidence="1">
    <location>
        <begin position="38"/>
        <end position="54"/>
    </location>
</feature>
<feature type="transmembrane region" description="Helical" evidence="2">
    <location>
        <begin position="145"/>
        <end position="166"/>
    </location>
</feature>
<gene>
    <name evidence="3" type="ORF">ZEAMMB73_Zm00001d008686</name>
</gene>
<protein>
    <submittedName>
        <fullName evidence="3">Uncharacterized protein</fullName>
    </submittedName>
</protein>
<name>A0A1D6FEQ9_MAIZE</name>
<dbReference type="InParanoid" id="A0A1D6FEQ9"/>
<accession>A0A1D6FEQ9</accession>
<reference evidence="3" key="1">
    <citation type="submission" date="2015-12" db="EMBL/GenBank/DDBJ databases">
        <title>Update maize B73 reference genome by single molecule sequencing technologies.</title>
        <authorList>
            <consortium name="Maize Genome Sequencing Project"/>
            <person name="Ware D."/>
        </authorList>
    </citation>
    <scope>NUCLEOTIDE SEQUENCE</scope>
    <source>
        <tissue evidence="3">Seedling</tissue>
    </source>
</reference>
<organism evidence="3">
    <name type="scientific">Zea mays</name>
    <name type="common">Maize</name>
    <dbReference type="NCBI Taxonomy" id="4577"/>
    <lineage>
        <taxon>Eukaryota</taxon>
        <taxon>Viridiplantae</taxon>
        <taxon>Streptophyta</taxon>
        <taxon>Embryophyta</taxon>
        <taxon>Tracheophyta</taxon>
        <taxon>Spermatophyta</taxon>
        <taxon>Magnoliopsida</taxon>
        <taxon>Liliopsida</taxon>
        <taxon>Poales</taxon>
        <taxon>Poaceae</taxon>
        <taxon>PACMAD clade</taxon>
        <taxon>Panicoideae</taxon>
        <taxon>Andropogonodae</taxon>
        <taxon>Andropogoneae</taxon>
        <taxon>Tripsacinae</taxon>
        <taxon>Zea</taxon>
    </lineage>
</organism>
<dbReference type="AlphaFoldDB" id="A0A1D6FEQ9"/>
<keyword evidence="2" id="KW-0812">Transmembrane</keyword>
<keyword evidence="2" id="KW-0472">Membrane</keyword>
<feature type="region of interest" description="Disordered" evidence="1">
    <location>
        <begin position="1"/>
        <end position="54"/>
    </location>
</feature>
<dbReference type="IntAct" id="A0A1D6FEQ9">
    <property type="interactions" value="1"/>
</dbReference>
<evidence type="ECO:0000256" key="1">
    <source>
        <dbReference type="SAM" id="MobiDB-lite"/>
    </source>
</evidence>
<feature type="compositionally biased region" description="Basic residues" evidence="1">
    <location>
        <begin position="7"/>
        <end position="22"/>
    </location>
</feature>
<proteinExistence type="predicted"/>
<dbReference type="EMBL" id="CM000784">
    <property type="protein sequence ID" value="AQK90432.1"/>
    <property type="molecule type" value="Genomic_DNA"/>
</dbReference>
<evidence type="ECO:0000256" key="2">
    <source>
        <dbReference type="SAM" id="Phobius"/>
    </source>
</evidence>
<evidence type="ECO:0000313" key="3">
    <source>
        <dbReference type="EMBL" id="AQK90432.1"/>
    </source>
</evidence>
<feature type="transmembrane region" description="Helical" evidence="2">
    <location>
        <begin position="122"/>
        <end position="139"/>
    </location>
</feature>
<sequence>MSISFLSRRHAHVRSREMRRRKGCGDRGCEMADSPTTTRKERARDLQKPPDPQRRRLEDLYGADGLVKERKITSCPVTRFRFGRHAWVQGQAEVKEIRRLRRNQRIKMWNSDFQMKSVTKNFLIFHHLFHSYLLWYSAANLKVYYATRFTIIVGIMVFGGFLAPIVSHSSQFWYSKQVALFMQQSTYRADALLLTTLIRVDKVCIFSFIQERKGYL</sequence>
<keyword evidence="2" id="KW-1133">Transmembrane helix</keyword>